<evidence type="ECO:0000256" key="1">
    <source>
        <dbReference type="ARBA" id="ARBA00004496"/>
    </source>
</evidence>
<proteinExistence type="inferred from homology"/>
<evidence type="ECO:0000256" key="2">
    <source>
        <dbReference type="ARBA" id="ARBA00009758"/>
    </source>
</evidence>
<dbReference type="GO" id="GO:0016020">
    <property type="term" value="C:membrane"/>
    <property type="evidence" value="ECO:0007669"/>
    <property type="project" value="TreeGrafter"/>
</dbReference>
<evidence type="ECO:0000256" key="3">
    <source>
        <dbReference type="ARBA" id="ARBA00022490"/>
    </source>
</evidence>
<protein>
    <submittedName>
        <fullName evidence="4">Immunoglobulin E-set</fullName>
    </submittedName>
</protein>
<dbReference type="GO" id="GO:0005829">
    <property type="term" value="C:cytosol"/>
    <property type="evidence" value="ECO:0007669"/>
    <property type="project" value="TreeGrafter"/>
</dbReference>
<name>A0A433DHB1_9FUNG</name>
<dbReference type="PANTHER" id="PTHR10980">
    <property type="entry name" value="RHO GDP-DISSOCIATION INHIBITOR"/>
    <property type="match status" value="1"/>
</dbReference>
<dbReference type="GO" id="GO:0005094">
    <property type="term" value="F:Rho GDP-dissociation inhibitor activity"/>
    <property type="evidence" value="ECO:0007669"/>
    <property type="project" value="InterPro"/>
</dbReference>
<evidence type="ECO:0000313" key="5">
    <source>
        <dbReference type="Proteomes" id="UP000268093"/>
    </source>
</evidence>
<dbReference type="InterPro" id="IPR024792">
    <property type="entry name" value="RhoGDI_dom_sf"/>
</dbReference>
<gene>
    <name evidence="4" type="ORF">BC936DRAFT_139927</name>
</gene>
<keyword evidence="5" id="KW-1185">Reference proteome</keyword>
<dbReference type="EMBL" id="RBNI01001608">
    <property type="protein sequence ID" value="RUP50228.1"/>
    <property type="molecule type" value="Genomic_DNA"/>
</dbReference>
<dbReference type="AlphaFoldDB" id="A0A433DHB1"/>
<dbReference type="Proteomes" id="UP000268093">
    <property type="component" value="Unassembled WGS sequence"/>
</dbReference>
<comment type="subcellular location">
    <subcellularLocation>
        <location evidence="1">Cytoplasm</location>
    </subcellularLocation>
</comment>
<accession>A0A433DHB1</accession>
<comment type="similarity">
    <text evidence="2">Belongs to the Rho GDI family.</text>
</comment>
<comment type="caution">
    <text evidence="4">The sequence shown here is derived from an EMBL/GenBank/DDBJ whole genome shotgun (WGS) entry which is preliminary data.</text>
</comment>
<evidence type="ECO:0000313" key="4">
    <source>
        <dbReference type="EMBL" id="RUP50228.1"/>
    </source>
</evidence>
<dbReference type="GO" id="GO:0007266">
    <property type="term" value="P:Rho protein signal transduction"/>
    <property type="evidence" value="ECO:0007669"/>
    <property type="project" value="InterPro"/>
</dbReference>
<organism evidence="4 5">
    <name type="scientific">Jimgerdemannia flammicorona</name>
    <dbReference type="NCBI Taxonomy" id="994334"/>
    <lineage>
        <taxon>Eukaryota</taxon>
        <taxon>Fungi</taxon>
        <taxon>Fungi incertae sedis</taxon>
        <taxon>Mucoromycota</taxon>
        <taxon>Mucoromycotina</taxon>
        <taxon>Endogonomycetes</taxon>
        <taxon>Endogonales</taxon>
        <taxon>Endogonaceae</taxon>
        <taxon>Jimgerdemannia</taxon>
    </lineage>
</organism>
<sequence>MIGSYSPISEPYEKKFIVKEVPTGILTHGYYKAKSKFVDDDNIIYIEWNWSFDIKKDWE</sequence>
<dbReference type="InterPro" id="IPR000406">
    <property type="entry name" value="Rho_GDI"/>
</dbReference>
<dbReference type="InterPro" id="IPR014756">
    <property type="entry name" value="Ig_E-set"/>
</dbReference>
<dbReference type="OrthoDB" id="1683373at2759"/>
<dbReference type="PANTHER" id="PTHR10980:SF3">
    <property type="entry name" value="LD16419P"/>
    <property type="match status" value="1"/>
</dbReference>
<keyword evidence="3" id="KW-0963">Cytoplasm</keyword>
<dbReference type="SUPFAM" id="SSF81296">
    <property type="entry name" value="E set domains"/>
    <property type="match status" value="1"/>
</dbReference>
<dbReference type="Gene3D" id="2.70.50.30">
    <property type="entry name" value="Coagulation Factor XIII, subunit A, domain 1"/>
    <property type="match status" value="1"/>
</dbReference>
<dbReference type="Pfam" id="PF02115">
    <property type="entry name" value="Rho_GDI"/>
    <property type="match status" value="1"/>
</dbReference>
<reference evidence="4 5" key="1">
    <citation type="journal article" date="2018" name="New Phytol.">
        <title>Phylogenomics of Endogonaceae and evolution of mycorrhizas within Mucoromycota.</title>
        <authorList>
            <person name="Chang Y."/>
            <person name="Desiro A."/>
            <person name="Na H."/>
            <person name="Sandor L."/>
            <person name="Lipzen A."/>
            <person name="Clum A."/>
            <person name="Barry K."/>
            <person name="Grigoriev I.V."/>
            <person name="Martin F.M."/>
            <person name="Stajich J.E."/>
            <person name="Smith M.E."/>
            <person name="Bonito G."/>
            <person name="Spatafora J.W."/>
        </authorList>
    </citation>
    <scope>NUCLEOTIDE SEQUENCE [LARGE SCALE GENOMIC DNA]</scope>
    <source>
        <strain evidence="4 5">GMNB39</strain>
    </source>
</reference>